<dbReference type="Proteomes" id="UP000028045">
    <property type="component" value="Unassembled WGS sequence"/>
</dbReference>
<organism evidence="1 2">
    <name type="scientific">Stachybotrys chartarum (strain CBS 109288 / IBT 7711)</name>
    <name type="common">Toxic black mold</name>
    <name type="synonym">Stilbospora chartarum</name>
    <dbReference type="NCBI Taxonomy" id="1280523"/>
    <lineage>
        <taxon>Eukaryota</taxon>
        <taxon>Fungi</taxon>
        <taxon>Dikarya</taxon>
        <taxon>Ascomycota</taxon>
        <taxon>Pezizomycotina</taxon>
        <taxon>Sordariomycetes</taxon>
        <taxon>Hypocreomycetidae</taxon>
        <taxon>Hypocreales</taxon>
        <taxon>Stachybotryaceae</taxon>
        <taxon>Stachybotrys</taxon>
    </lineage>
</organism>
<sequence length="87" mass="9215">MLRSVLADLLQRVSAGYANHTIVDVDADRSIFHGAPRAPLPPWPAACHPFQSSFVTTTSTGTNNPHPYPTLQCKGSASWIGAAGWAG</sequence>
<dbReference type="HOGENOM" id="CLU_2484801_0_0_1"/>
<evidence type="ECO:0000313" key="1">
    <source>
        <dbReference type="EMBL" id="KEY66953.1"/>
    </source>
</evidence>
<protein>
    <submittedName>
        <fullName evidence="1">Uncharacterized protein</fullName>
    </submittedName>
</protein>
<proteinExistence type="predicted"/>
<accession>A0A084ANS4</accession>
<dbReference type="EMBL" id="KL648636">
    <property type="protein sequence ID" value="KEY66953.1"/>
    <property type="molecule type" value="Genomic_DNA"/>
</dbReference>
<reference evidence="1 2" key="1">
    <citation type="journal article" date="2014" name="BMC Genomics">
        <title>Comparative genome sequencing reveals chemotype-specific gene clusters in the toxigenic black mold Stachybotrys.</title>
        <authorList>
            <person name="Semeiks J."/>
            <person name="Borek D."/>
            <person name="Otwinowski Z."/>
            <person name="Grishin N.V."/>
        </authorList>
    </citation>
    <scope>NUCLEOTIDE SEQUENCE [LARGE SCALE GENOMIC DNA]</scope>
    <source>
        <strain evidence="2">CBS 109288 / IBT 7711</strain>
    </source>
</reference>
<dbReference type="AlphaFoldDB" id="A0A084ANS4"/>
<keyword evidence="2" id="KW-1185">Reference proteome</keyword>
<gene>
    <name evidence="1" type="ORF">S7711_10921</name>
</gene>
<evidence type="ECO:0000313" key="2">
    <source>
        <dbReference type="Proteomes" id="UP000028045"/>
    </source>
</evidence>
<name>A0A084ANS4_STACB</name>